<name>A0A2P5WKF9_GOSBA</name>
<reference evidence="1 2" key="1">
    <citation type="submission" date="2015-01" db="EMBL/GenBank/DDBJ databases">
        <title>Genome of allotetraploid Gossypium barbadense reveals genomic plasticity and fiber elongation in cotton evolution.</title>
        <authorList>
            <person name="Chen X."/>
            <person name="Liu X."/>
            <person name="Zhao B."/>
            <person name="Zheng H."/>
            <person name="Hu Y."/>
            <person name="Lu G."/>
            <person name="Yang C."/>
            <person name="Chen J."/>
            <person name="Shan C."/>
            <person name="Zhang L."/>
            <person name="Zhou Y."/>
            <person name="Wang L."/>
            <person name="Guo W."/>
            <person name="Bai Y."/>
            <person name="Ruan J."/>
            <person name="Shangguan X."/>
            <person name="Mao Y."/>
            <person name="Jiang J."/>
            <person name="Zhu Y."/>
            <person name="Lei J."/>
            <person name="Kang H."/>
            <person name="Chen S."/>
            <person name="He X."/>
            <person name="Wang R."/>
            <person name="Wang Y."/>
            <person name="Chen J."/>
            <person name="Wang L."/>
            <person name="Yu S."/>
            <person name="Wang B."/>
            <person name="Wei J."/>
            <person name="Song S."/>
            <person name="Lu X."/>
            <person name="Gao Z."/>
            <person name="Gu W."/>
            <person name="Deng X."/>
            <person name="Ma D."/>
            <person name="Wang S."/>
            <person name="Liang W."/>
            <person name="Fang L."/>
            <person name="Cai C."/>
            <person name="Zhu X."/>
            <person name="Zhou B."/>
            <person name="Zhang Y."/>
            <person name="Chen Z."/>
            <person name="Xu S."/>
            <person name="Zhu R."/>
            <person name="Wang S."/>
            <person name="Zhang T."/>
            <person name="Zhao G."/>
        </authorList>
    </citation>
    <scope>NUCLEOTIDE SEQUENCE [LARGE SCALE GENOMIC DNA]</scope>
    <source>
        <strain evidence="2">cv. Xinhai21</strain>
        <tissue evidence="1">Leaf</tissue>
    </source>
</reference>
<dbReference type="EMBL" id="KZ667287">
    <property type="protein sequence ID" value="PPR91565.1"/>
    <property type="molecule type" value="Genomic_DNA"/>
</dbReference>
<evidence type="ECO:0000313" key="1">
    <source>
        <dbReference type="EMBL" id="PPR91565.1"/>
    </source>
</evidence>
<evidence type="ECO:0000313" key="2">
    <source>
        <dbReference type="Proteomes" id="UP000239757"/>
    </source>
</evidence>
<gene>
    <name evidence="1" type="ORF">GOBAR_AA29123</name>
</gene>
<sequence length="214" mass="23932">MLNTNYNEMGMSGVNDETKIIANVDEVINIEGTKDLIPTPSSSFKSTGCDNLLLFDQYCQMTTVRTKVSQFVCDYSCKGHYVVTRTREFVRPFVGSILQNRWECLSRSKLLQEQSACSESANAYLSSTVGIAFIFRFSDDTSRVSLSTIKEGIFKVEEEMLMRKFHELMKAQTVNKKNENNGNISTALVDPACVEGDEAGNSAPFVLVKSKEQL</sequence>
<dbReference type="OrthoDB" id="1266663at2759"/>
<protein>
    <submittedName>
        <fullName evidence="1">Uncharacterized protein</fullName>
    </submittedName>
</protein>
<accession>A0A2P5WKF9</accession>
<dbReference type="PANTHER" id="PTHR37718">
    <property type="entry name" value="BNAC03G61340D PROTEIN"/>
    <property type="match status" value="1"/>
</dbReference>
<proteinExistence type="predicted"/>
<dbReference type="PANTHER" id="PTHR37718:SF2">
    <property type="entry name" value="OS03G0205150 PROTEIN"/>
    <property type="match status" value="1"/>
</dbReference>
<dbReference type="Proteomes" id="UP000239757">
    <property type="component" value="Unassembled WGS sequence"/>
</dbReference>
<dbReference type="AlphaFoldDB" id="A0A2P5WKF9"/>
<organism evidence="1 2">
    <name type="scientific">Gossypium barbadense</name>
    <name type="common">Sea Island cotton</name>
    <name type="synonym">Hibiscus barbadensis</name>
    <dbReference type="NCBI Taxonomy" id="3634"/>
    <lineage>
        <taxon>Eukaryota</taxon>
        <taxon>Viridiplantae</taxon>
        <taxon>Streptophyta</taxon>
        <taxon>Embryophyta</taxon>
        <taxon>Tracheophyta</taxon>
        <taxon>Spermatophyta</taxon>
        <taxon>Magnoliopsida</taxon>
        <taxon>eudicotyledons</taxon>
        <taxon>Gunneridae</taxon>
        <taxon>Pentapetalae</taxon>
        <taxon>rosids</taxon>
        <taxon>malvids</taxon>
        <taxon>Malvales</taxon>
        <taxon>Malvaceae</taxon>
        <taxon>Malvoideae</taxon>
        <taxon>Gossypium</taxon>
    </lineage>
</organism>